<dbReference type="SMART" id="SM00257">
    <property type="entry name" value="LysM"/>
    <property type="match status" value="1"/>
</dbReference>
<dbReference type="EMBL" id="NPCC01000023">
    <property type="protein sequence ID" value="PAE88202.1"/>
    <property type="molecule type" value="Genomic_DNA"/>
</dbReference>
<dbReference type="CDD" id="cd00118">
    <property type="entry name" value="LysM"/>
    <property type="match status" value="1"/>
</dbReference>
<dbReference type="InterPro" id="IPR036779">
    <property type="entry name" value="LysM_dom_sf"/>
</dbReference>
<sequence length="509" mass="57473">MRIHIVQKGDTLWKLAEKYEVDYEHLKEANPNLTNPEMLMPGMKVKVPAGSVAVRKEQKKTTPKAKEVDKKQQKAKEQSVKPPKKPELKASEKTQATNVAPAPPYYGQTQQGVAKPPEYPPLPPKPPCTPCQGNAFQEFAPQANMYQQSYAPNQQLYSQQMNQPPSYQPQANQPQSYPPQSYQPQANQPQSYPPQLYQPQANQPQSYPPQSYQPQANQPQSYPPQSYQPQANQPQSYQPQIFQPQAYGENAQLQAQSHGPKQQESAGKHQPLPQDKKDNEAGEWNGVQPQAHKGSSKSGIHGQQSPWGSNAPFVQQSGGPNQQSYPIQENQNKGFQGQQNTNFTPWPQQENKGWNQEQAYAHQVEMNWGQSNGAQPFSQQMDINWGQYRYSPYQGEIGDAAPFQSYPGWQPAALPQMPVANSYPPPQTPFFAPGTLNQQAGPYRQPPVGQLDDQLYQQPHYMNQAPSFLTGPYAAQPQQWAHPQSPYLQEQEYEPEEQINAYEEEDQQD</sequence>
<dbReference type="SUPFAM" id="SSF54106">
    <property type="entry name" value="LysM domain"/>
    <property type="match status" value="1"/>
</dbReference>
<feature type="compositionally biased region" description="Low complexity" evidence="1">
    <location>
        <begin position="163"/>
        <end position="240"/>
    </location>
</feature>
<feature type="compositionally biased region" description="Polar residues" evidence="1">
    <location>
        <begin position="458"/>
        <end position="467"/>
    </location>
</feature>
<feature type="compositionally biased region" description="Polar residues" evidence="1">
    <location>
        <begin position="144"/>
        <end position="162"/>
    </location>
</feature>
<dbReference type="InterPro" id="IPR014248">
    <property type="entry name" value="Spore_coat_assembly_SafA"/>
</dbReference>
<dbReference type="Pfam" id="PF01476">
    <property type="entry name" value="LysM"/>
    <property type="match status" value="1"/>
</dbReference>
<accession>A0A268NXE9</accession>
<feature type="domain" description="LysM" evidence="2">
    <location>
        <begin position="2"/>
        <end position="47"/>
    </location>
</feature>
<evidence type="ECO:0000313" key="4">
    <source>
        <dbReference type="Proteomes" id="UP000216207"/>
    </source>
</evidence>
<comment type="caution">
    <text evidence="3">The sequence shown here is derived from an EMBL/GenBank/DDBJ whole genome shotgun (WGS) entry which is preliminary data.</text>
</comment>
<gene>
    <name evidence="3" type="ORF">CHH72_15270</name>
</gene>
<feature type="compositionally biased region" description="Polar residues" evidence="1">
    <location>
        <begin position="251"/>
        <end position="265"/>
    </location>
</feature>
<evidence type="ECO:0000256" key="1">
    <source>
        <dbReference type="SAM" id="MobiDB-lite"/>
    </source>
</evidence>
<organism evidence="3 4">
    <name type="scientific">Shouchella clausii</name>
    <name type="common">Alkalihalobacillus clausii</name>
    <dbReference type="NCBI Taxonomy" id="79880"/>
    <lineage>
        <taxon>Bacteria</taxon>
        <taxon>Bacillati</taxon>
        <taxon>Bacillota</taxon>
        <taxon>Bacilli</taxon>
        <taxon>Bacillales</taxon>
        <taxon>Bacillaceae</taxon>
        <taxon>Shouchella</taxon>
    </lineage>
</organism>
<dbReference type="RefSeq" id="WP_095326892.1">
    <property type="nucleotide sequence ID" value="NZ_NPCC01000023.1"/>
</dbReference>
<feature type="compositionally biased region" description="Polar residues" evidence="1">
    <location>
        <begin position="296"/>
        <end position="350"/>
    </location>
</feature>
<name>A0A268NXE9_SHOCL</name>
<dbReference type="NCBIfam" id="TIGR02899">
    <property type="entry name" value="spore_safA"/>
    <property type="match status" value="1"/>
</dbReference>
<dbReference type="Gene3D" id="3.10.350.10">
    <property type="entry name" value="LysM domain"/>
    <property type="match status" value="1"/>
</dbReference>
<dbReference type="InterPro" id="IPR018392">
    <property type="entry name" value="LysM"/>
</dbReference>
<feature type="region of interest" description="Disordered" evidence="1">
    <location>
        <begin position="458"/>
        <end position="509"/>
    </location>
</feature>
<feature type="compositionally biased region" description="Acidic residues" evidence="1">
    <location>
        <begin position="491"/>
        <end position="509"/>
    </location>
</feature>
<dbReference type="PROSITE" id="PS51782">
    <property type="entry name" value="LYSM"/>
    <property type="match status" value="1"/>
</dbReference>
<evidence type="ECO:0000313" key="3">
    <source>
        <dbReference type="EMBL" id="PAE88202.1"/>
    </source>
</evidence>
<feature type="compositionally biased region" description="Basic and acidic residues" evidence="1">
    <location>
        <begin position="54"/>
        <end position="92"/>
    </location>
</feature>
<evidence type="ECO:0000259" key="2">
    <source>
        <dbReference type="PROSITE" id="PS51782"/>
    </source>
</evidence>
<protein>
    <recommendedName>
        <fullName evidence="2">LysM domain-containing protein</fullName>
    </recommendedName>
</protein>
<feature type="region of interest" description="Disordered" evidence="1">
    <location>
        <begin position="50"/>
        <end position="350"/>
    </location>
</feature>
<reference evidence="3 4" key="1">
    <citation type="submission" date="2017-07" db="EMBL/GenBank/DDBJ databases">
        <title>Isolation and whole genome analysis of endospore-forming bacteria from heroin.</title>
        <authorList>
            <person name="Kalinowski J."/>
            <person name="Ahrens B."/>
            <person name="Al-Dilaimi A."/>
            <person name="Winkler A."/>
            <person name="Wibberg D."/>
            <person name="Schleenbecker U."/>
            <person name="Ruckert C."/>
            <person name="Wolfel R."/>
            <person name="Grass G."/>
        </authorList>
    </citation>
    <scope>NUCLEOTIDE SEQUENCE [LARGE SCALE GENOMIC DNA]</scope>
    <source>
        <strain evidence="3 4">7539</strain>
    </source>
</reference>
<dbReference type="AlphaFoldDB" id="A0A268NXE9"/>
<proteinExistence type="predicted"/>
<feature type="compositionally biased region" description="Pro residues" evidence="1">
    <location>
        <begin position="117"/>
        <end position="129"/>
    </location>
</feature>
<dbReference type="Proteomes" id="UP000216207">
    <property type="component" value="Unassembled WGS sequence"/>
</dbReference>